<gene>
    <name evidence="4" type="ORF">AWH69_10630</name>
</gene>
<evidence type="ECO:0000256" key="1">
    <source>
        <dbReference type="ARBA" id="ARBA00009353"/>
    </source>
</evidence>
<dbReference type="Gene3D" id="3.40.50.720">
    <property type="entry name" value="NAD(P)-binding Rossmann-like Domain"/>
    <property type="match status" value="1"/>
</dbReference>
<feature type="domain" description="NAD-dependent epimerase/dehydratase" evidence="2">
    <location>
        <begin position="7"/>
        <end position="129"/>
    </location>
</feature>
<sequence>MHVRERVVVAGSSGLIGSALSASLRERGTEVVRLVRRGPRSADERRWDPSSGELDPAVLEGADAVVCLSGAGVGDQRWTPSYKQLILTSRVETTRTLARAAASAGVPRMVAGSAIGIYGDRADEVLTEDSAPGHGFLTEVVRAWEEAADPARDGGVCVAHARTGLVATRDGGATGPLLRLGRLGLGGPLGRGRQWWPLISLDDEVAALVWLLDSDVEGPVNLAPPQPYRQRDVAREIGHQLHRPALLPAPSPALRVVLGEFAGEILSSTRVLPTRLSDGGFAWEHPDLPTLVRWMLREQG</sequence>
<evidence type="ECO:0000259" key="3">
    <source>
        <dbReference type="Pfam" id="PF08338"/>
    </source>
</evidence>
<protein>
    <submittedName>
        <fullName evidence="4">Epimerase</fullName>
    </submittedName>
</protein>
<dbReference type="PANTHER" id="PTHR11092">
    <property type="entry name" value="SUGAR NUCLEOTIDE EPIMERASE RELATED"/>
    <property type="match status" value="1"/>
</dbReference>
<dbReference type="InterPro" id="IPR010099">
    <property type="entry name" value="SDR39U1"/>
</dbReference>
<organism evidence="4 5">
    <name type="scientific">Janibacter melonis</name>
    <dbReference type="NCBI Taxonomy" id="262209"/>
    <lineage>
        <taxon>Bacteria</taxon>
        <taxon>Bacillati</taxon>
        <taxon>Actinomycetota</taxon>
        <taxon>Actinomycetes</taxon>
        <taxon>Micrococcales</taxon>
        <taxon>Intrasporangiaceae</taxon>
        <taxon>Janibacter</taxon>
    </lineage>
</organism>
<dbReference type="InterPro" id="IPR013549">
    <property type="entry name" value="DUF1731"/>
</dbReference>
<dbReference type="SUPFAM" id="SSF51735">
    <property type="entry name" value="NAD(P)-binding Rossmann-fold domains"/>
    <property type="match status" value="1"/>
</dbReference>
<dbReference type="PANTHER" id="PTHR11092:SF0">
    <property type="entry name" value="EPIMERASE FAMILY PROTEIN SDR39U1"/>
    <property type="match status" value="1"/>
</dbReference>
<comment type="caution">
    <text evidence="4">The sequence shown here is derived from an EMBL/GenBank/DDBJ whole genome shotgun (WGS) entry which is preliminary data.</text>
</comment>
<name>A0A176QAU9_9MICO</name>
<dbReference type="EMBL" id="LQZG01000003">
    <property type="protein sequence ID" value="OAB86862.1"/>
    <property type="molecule type" value="Genomic_DNA"/>
</dbReference>
<dbReference type="Proteomes" id="UP000076976">
    <property type="component" value="Unassembled WGS sequence"/>
</dbReference>
<reference evidence="4 5" key="1">
    <citation type="submission" date="2016-01" db="EMBL/GenBank/DDBJ databases">
        <title>Janibacter melonis strain CD11_4 genome sequencing and assembly.</title>
        <authorList>
            <person name="Nair G.R."/>
            <person name="Kaur G."/>
            <person name="Chander A.M."/>
            <person name="Mayilraj S."/>
        </authorList>
    </citation>
    <scope>NUCLEOTIDE SEQUENCE [LARGE SCALE GENOMIC DNA]</scope>
    <source>
        <strain evidence="4 5">CD11-4</strain>
    </source>
</reference>
<dbReference type="InterPro" id="IPR001509">
    <property type="entry name" value="Epimerase_deHydtase"/>
</dbReference>
<proteinExistence type="inferred from homology"/>
<evidence type="ECO:0000259" key="2">
    <source>
        <dbReference type="Pfam" id="PF01370"/>
    </source>
</evidence>
<dbReference type="RefSeq" id="WP_068275183.1">
    <property type="nucleotide sequence ID" value="NZ_LQZG01000003.1"/>
</dbReference>
<evidence type="ECO:0000313" key="5">
    <source>
        <dbReference type="Proteomes" id="UP000076976"/>
    </source>
</evidence>
<dbReference type="InterPro" id="IPR036291">
    <property type="entry name" value="NAD(P)-bd_dom_sf"/>
</dbReference>
<dbReference type="STRING" id="262209.AWH69_10630"/>
<dbReference type="Pfam" id="PF08338">
    <property type="entry name" value="DUF1731"/>
    <property type="match status" value="1"/>
</dbReference>
<evidence type="ECO:0000313" key="4">
    <source>
        <dbReference type="EMBL" id="OAB86862.1"/>
    </source>
</evidence>
<dbReference type="AlphaFoldDB" id="A0A176QAU9"/>
<feature type="domain" description="DUF1731" evidence="3">
    <location>
        <begin position="249"/>
        <end position="293"/>
    </location>
</feature>
<comment type="similarity">
    <text evidence="1">Belongs to the NAD(P)-dependent epimerase/dehydratase family. SDR39U1 subfamily.</text>
</comment>
<dbReference type="Pfam" id="PF01370">
    <property type="entry name" value="Epimerase"/>
    <property type="match status" value="1"/>
</dbReference>
<accession>A0A176QAU9</accession>
<keyword evidence="5" id="KW-1185">Reference proteome</keyword>
<dbReference type="NCBIfam" id="TIGR01777">
    <property type="entry name" value="yfcH"/>
    <property type="match status" value="1"/>
</dbReference>